<dbReference type="EMBL" id="CM042041">
    <property type="protein sequence ID" value="KAI3712277.1"/>
    <property type="molecule type" value="Genomic_DNA"/>
</dbReference>
<dbReference type="Proteomes" id="UP001056120">
    <property type="component" value="Linkage Group LG24"/>
</dbReference>
<comment type="caution">
    <text evidence="1">The sequence shown here is derived from an EMBL/GenBank/DDBJ whole genome shotgun (WGS) entry which is preliminary data.</text>
</comment>
<evidence type="ECO:0000313" key="1">
    <source>
        <dbReference type="EMBL" id="KAI3712277.1"/>
    </source>
</evidence>
<organism evidence="1 2">
    <name type="scientific">Smallanthus sonchifolius</name>
    <dbReference type="NCBI Taxonomy" id="185202"/>
    <lineage>
        <taxon>Eukaryota</taxon>
        <taxon>Viridiplantae</taxon>
        <taxon>Streptophyta</taxon>
        <taxon>Embryophyta</taxon>
        <taxon>Tracheophyta</taxon>
        <taxon>Spermatophyta</taxon>
        <taxon>Magnoliopsida</taxon>
        <taxon>eudicotyledons</taxon>
        <taxon>Gunneridae</taxon>
        <taxon>Pentapetalae</taxon>
        <taxon>asterids</taxon>
        <taxon>campanulids</taxon>
        <taxon>Asterales</taxon>
        <taxon>Asteraceae</taxon>
        <taxon>Asteroideae</taxon>
        <taxon>Heliantheae alliance</taxon>
        <taxon>Millerieae</taxon>
        <taxon>Smallanthus</taxon>
    </lineage>
</organism>
<sequence length="236" mass="27288">MNKGQWCYQEKPQATVIPGNMHELMVGWRHGMEDSGGGANTVNVGGSNGNVGRMKDALRNEYSDLILWNPSTCEYRTLSKGNHHHCYRIWPKRAFSLYYSSCDDDYKLLRVTHDVYIYSLRSDSWRTVGYSQCSLTGLWNVGGQLQDEVFERDGDVEDGEWTKVVTYSEKWWFEKGPVHLMRNGSWMMHCGYDGCFCQIDMEKGIKDVLCSGNMYKDIILNGKYVETFVSPNRYMK</sequence>
<reference evidence="1 2" key="2">
    <citation type="journal article" date="2022" name="Mol. Ecol. Resour.">
        <title>The genomes of chicory, endive, great burdock and yacon provide insights into Asteraceae paleo-polyploidization history and plant inulin production.</title>
        <authorList>
            <person name="Fan W."/>
            <person name="Wang S."/>
            <person name="Wang H."/>
            <person name="Wang A."/>
            <person name="Jiang F."/>
            <person name="Liu H."/>
            <person name="Zhao H."/>
            <person name="Xu D."/>
            <person name="Zhang Y."/>
        </authorList>
    </citation>
    <scope>NUCLEOTIDE SEQUENCE [LARGE SCALE GENOMIC DNA]</scope>
    <source>
        <strain evidence="2">cv. Yunnan</strain>
        <tissue evidence="1">Leaves</tissue>
    </source>
</reference>
<evidence type="ECO:0000313" key="2">
    <source>
        <dbReference type="Proteomes" id="UP001056120"/>
    </source>
</evidence>
<gene>
    <name evidence="1" type="ORF">L1987_70828</name>
</gene>
<accession>A0ACB9AQ50</accession>
<name>A0ACB9AQ50_9ASTR</name>
<proteinExistence type="predicted"/>
<keyword evidence="2" id="KW-1185">Reference proteome</keyword>
<reference evidence="2" key="1">
    <citation type="journal article" date="2022" name="Mol. Ecol. Resour.">
        <title>The genomes of chicory, endive, great burdock and yacon provide insights into Asteraceae palaeo-polyploidization history and plant inulin production.</title>
        <authorList>
            <person name="Fan W."/>
            <person name="Wang S."/>
            <person name="Wang H."/>
            <person name="Wang A."/>
            <person name="Jiang F."/>
            <person name="Liu H."/>
            <person name="Zhao H."/>
            <person name="Xu D."/>
            <person name="Zhang Y."/>
        </authorList>
    </citation>
    <scope>NUCLEOTIDE SEQUENCE [LARGE SCALE GENOMIC DNA]</scope>
    <source>
        <strain evidence="2">cv. Yunnan</strain>
    </source>
</reference>
<protein>
    <submittedName>
        <fullName evidence="1">Uncharacterized protein</fullName>
    </submittedName>
</protein>